<name>A0ABD1D669_CULPP</name>
<feature type="transmembrane region" description="Helical" evidence="2">
    <location>
        <begin position="57"/>
        <end position="78"/>
    </location>
</feature>
<feature type="domain" description="Protein UNC80 central region" evidence="4">
    <location>
        <begin position="824"/>
        <end position="936"/>
    </location>
</feature>
<evidence type="ECO:0008006" key="7">
    <source>
        <dbReference type="Google" id="ProtNLM"/>
    </source>
</evidence>
<proteinExistence type="predicted"/>
<feature type="compositionally biased region" description="Pro residues" evidence="1">
    <location>
        <begin position="335"/>
        <end position="344"/>
    </location>
</feature>
<dbReference type="PANTHER" id="PTHR31781:SF1">
    <property type="entry name" value="PROTEIN UNC-80 HOMOLOG"/>
    <property type="match status" value="1"/>
</dbReference>
<evidence type="ECO:0000259" key="3">
    <source>
        <dbReference type="Pfam" id="PF15778"/>
    </source>
</evidence>
<keyword evidence="2" id="KW-0472">Membrane</keyword>
<dbReference type="Pfam" id="PF19424">
    <property type="entry name" value="UNC80"/>
    <property type="match status" value="1"/>
</dbReference>
<feature type="compositionally biased region" description="Polar residues" evidence="1">
    <location>
        <begin position="698"/>
        <end position="707"/>
    </location>
</feature>
<dbReference type="PANTHER" id="PTHR31781">
    <property type="entry name" value="UNC80"/>
    <property type="match status" value="1"/>
</dbReference>
<evidence type="ECO:0000256" key="1">
    <source>
        <dbReference type="SAM" id="MobiDB-lite"/>
    </source>
</evidence>
<accession>A0ABD1D669</accession>
<evidence type="ECO:0000313" key="6">
    <source>
        <dbReference type="Proteomes" id="UP001562425"/>
    </source>
</evidence>
<feature type="region of interest" description="Disordered" evidence="1">
    <location>
        <begin position="332"/>
        <end position="353"/>
    </location>
</feature>
<dbReference type="Pfam" id="PF15778">
    <property type="entry name" value="UNC80_N"/>
    <property type="match status" value="1"/>
</dbReference>
<feature type="region of interest" description="Disordered" evidence="1">
    <location>
        <begin position="217"/>
        <end position="285"/>
    </location>
</feature>
<gene>
    <name evidence="5" type="ORF">pipiens_011463</name>
</gene>
<feature type="region of interest" description="Disordered" evidence="1">
    <location>
        <begin position="678"/>
        <end position="708"/>
    </location>
</feature>
<comment type="caution">
    <text evidence="5">The sequence shown here is derived from an EMBL/GenBank/DDBJ whole genome shotgun (WGS) entry which is preliminary data.</text>
</comment>
<feature type="region of interest" description="Disordered" evidence="1">
    <location>
        <begin position="132"/>
        <end position="175"/>
    </location>
</feature>
<feature type="compositionally biased region" description="Basic and acidic residues" evidence="1">
    <location>
        <begin position="134"/>
        <end position="145"/>
    </location>
</feature>
<evidence type="ECO:0000256" key="2">
    <source>
        <dbReference type="SAM" id="Phobius"/>
    </source>
</evidence>
<feature type="domain" description="Cation channel complex component UNC80 N-terminal" evidence="3">
    <location>
        <begin position="1"/>
        <end position="116"/>
    </location>
</feature>
<evidence type="ECO:0000313" key="5">
    <source>
        <dbReference type="EMBL" id="KAL1395136.1"/>
    </source>
</evidence>
<dbReference type="InterPro" id="IPR031542">
    <property type="entry name" value="UNC80_N"/>
</dbReference>
<dbReference type="Proteomes" id="UP001562425">
    <property type="component" value="Unassembled WGS sequence"/>
</dbReference>
<dbReference type="InterPro" id="IPR045852">
    <property type="entry name" value="UNC80_central"/>
</dbReference>
<reference evidence="5 6" key="1">
    <citation type="submission" date="2024-05" db="EMBL/GenBank/DDBJ databases">
        <title>Culex pipiens pipiens assembly and annotation.</title>
        <authorList>
            <person name="Alout H."/>
            <person name="Durand T."/>
        </authorList>
    </citation>
    <scope>NUCLEOTIDE SEQUENCE [LARGE SCALE GENOMIC DNA]</scope>
    <source>
        <strain evidence="5">HA-2024</strain>
        <tissue evidence="5">Whole body</tissue>
    </source>
</reference>
<dbReference type="AlphaFoldDB" id="A0ABD1D669"/>
<keyword evidence="2" id="KW-0812">Transmembrane</keyword>
<keyword evidence="6" id="KW-1185">Reference proteome</keyword>
<sequence>MHCAGALLHNRVKDLQALGAVETKMLYTLHWILLFAAEECADDDLEANKDVKRHQSYLFSIPTISLFVYLFAPIAHLLKESDFQNIRLENGLKMWQGMWEYRAPNASCFIAPVKPKARHYLNSVSTTPSVEVFSPKKPDSAHHGIDSPPSISFSETPKHEDEMSYVSSPKDSVFPETIPEEASSVEEERVVIFQLPIGGCPTDPAFYTADASLLHQSTSSRRGSKQLPLQHQTQQPFKDRPEKTATKFDFDRIDTFSKGEDSKPKTSSSTERESLDTDPKSPQCTKGDVAAATFLDVAVLRCLFISHWQEDGVYWSLHYLNNRYVEPPRVVRNPQPLPQPPPQQAPRTSMTMSQQSAPRYPIITVTEHTPTPSPDYLRRQGSIDSQLDALSIGGSTGVFKSQMLRSHTDSHIGYNTGADESEAPGSSFYITKEGGIDYEIVLLAVHCVFKRDTHICTLRVLETGLNICELLLDLGVLKLSEHAHTLAMGIVKRALLHLGCPHGCNDDHKRPSKTLTPDYGISGGQGGYASNFGSGLSGGPESAVIAAVFKTLVTRLVDSLKDLKSQENIALYCDVRQLVTYVKGAHGGPFRRVALSGVLAVTPRPNKQAPNMQTTRVIRHIPPNDIQTFQQDEKAQRKLLFKKKSTSSTCASLLETEGLDPEHCRISQSPIYSANLRRKGAPTRPTLTPRHSERALLSDSTSSSERNSVGRLSGIVRWFRGGSKDRESIDLESQSGVMGSSEIANTFMRKGSLSFHARTRATEGIGRSIQRARRRVERRLGRFGIGKGKKKMDGKEDVSGSYFSRRSSFDTAEGPRESEVVVLKERRLIPITPLREGMARFSFLLETCAPGSIPDPPLIAALLDLPQAPIVARAALLIECAHFVHLCNRGQWPSWMKQNIPAFRPSGPAMGNRTSMAAGARRIHILQRAAGKMFHQECIQRS</sequence>
<feature type="compositionally biased region" description="Basic and acidic residues" evidence="1">
    <location>
        <begin position="237"/>
        <end position="279"/>
    </location>
</feature>
<evidence type="ECO:0000259" key="4">
    <source>
        <dbReference type="Pfam" id="PF19424"/>
    </source>
</evidence>
<organism evidence="5 6">
    <name type="scientific">Culex pipiens pipiens</name>
    <name type="common">Northern house mosquito</name>
    <dbReference type="NCBI Taxonomy" id="38569"/>
    <lineage>
        <taxon>Eukaryota</taxon>
        <taxon>Metazoa</taxon>
        <taxon>Ecdysozoa</taxon>
        <taxon>Arthropoda</taxon>
        <taxon>Hexapoda</taxon>
        <taxon>Insecta</taxon>
        <taxon>Pterygota</taxon>
        <taxon>Neoptera</taxon>
        <taxon>Endopterygota</taxon>
        <taxon>Diptera</taxon>
        <taxon>Nematocera</taxon>
        <taxon>Culicoidea</taxon>
        <taxon>Culicidae</taxon>
        <taxon>Culicinae</taxon>
        <taxon>Culicini</taxon>
        <taxon>Culex</taxon>
        <taxon>Culex</taxon>
    </lineage>
</organism>
<feature type="compositionally biased region" description="Polar residues" evidence="1">
    <location>
        <begin position="217"/>
        <end position="236"/>
    </location>
</feature>
<dbReference type="EMBL" id="JBEHCU010007277">
    <property type="protein sequence ID" value="KAL1395136.1"/>
    <property type="molecule type" value="Genomic_DNA"/>
</dbReference>
<keyword evidence="2" id="KW-1133">Transmembrane helix</keyword>
<protein>
    <recommendedName>
        <fullName evidence="7">Cation channel complex component UNC80 N-terminal domain-containing protein</fullName>
    </recommendedName>
</protein>